<organism evidence="2 3">
    <name type="scientific">Phragmitibacter flavus</name>
    <dbReference type="NCBI Taxonomy" id="2576071"/>
    <lineage>
        <taxon>Bacteria</taxon>
        <taxon>Pseudomonadati</taxon>
        <taxon>Verrucomicrobiota</taxon>
        <taxon>Verrucomicrobiia</taxon>
        <taxon>Verrucomicrobiales</taxon>
        <taxon>Verrucomicrobiaceae</taxon>
        <taxon>Phragmitibacter</taxon>
    </lineage>
</organism>
<keyword evidence="3" id="KW-1185">Reference proteome</keyword>
<reference evidence="2 3" key="1">
    <citation type="submission" date="2019-05" db="EMBL/GenBank/DDBJ databases">
        <title>Verrucobacter flavum gen. nov., sp. nov. a new member of the family Verrucomicrobiaceae.</title>
        <authorList>
            <person name="Szuroczki S."/>
            <person name="Abbaszade G."/>
            <person name="Szabo A."/>
            <person name="Felfoldi T."/>
            <person name="Schumann P."/>
            <person name="Boka K."/>
            <person name="Keki Z."/>
            <person name="Toumi M."/>
            <person name="Toth E."/>
        </authorList>
    </citation>
    <scope>NUCLEOTIDE SEQUENCE [LARGE SCALE GENOMIC DNA]</scope>
    <source>
        <strain evidence="2 3">MG-N-17</strain>
    </source>
</reference>
<proteinExistence type="predicted"/>
<sequence>MVPKISICLPTLNARRFLEERIDSIFAQTVNDWELIVCDSYSDDGTWEYLQPFDGDPRVRLYQVPREGLYAGWNECLKRVQGEYVHIATADDTGDKMLLETLLSGFKDSPGAMVSACECVVIDADGREIGKGPTIYDKIIKSRMNGDRFATAGWYEFALMALCGVTWGSFSRLMFKRELFDLAGQFPVTYGISGDWAWALRASVHGGAVHVPGRLATWRVHEGQASATWSLDGYRTYHRIFVDFVQRNEALLRQQWNLDSKAMRRLSDAAWRRYENGTGWFLYQLRKSPIEFVMKGKFIWELDRRLFFRRVLKGCRVRKGTIVTPESAELFLGALGEN</sequence>
<dbReference type="AlphaFoldDB" id="A0A5R8KAD8"/>
<dbReference type="InterPro" id="IPR050834">
    <property type="entry name" value="Glycosyltransf_2"/>
</dbReference>
<dbReference type="PANTHER" id="PTHR43685:SF2">
    <property type="entry name" value="GLYCOSYLTRANSFERASE 2-LIKE DOMAIN-CONTAINING PROTEIN"/>
    <property type="match status" value="1"/>
</dbReference>
<dbReference type="SUPFAM" id="SSF53448">
    <property type="entry name" value="Nucleotide-diphospho-sugar transferases"/>
    <property type="match status" value="1"/>
</dbReference>
<evidence type="ECO:0000313" key="2">
    <source>
        <dbReference type="EMBL" id="TLD69261.1"/>
    </source>
</evidence>
<dbReference type="OrthoDB" id="9785185at2"/>
<dbReference type="Gene3D" id="3.90.550.10">
    <property type="entry name" value="Spore Coat Polysaccharide Biosynthesis Protein SpsA, Chain A"/>
    <property type="match status" value="1"/>
</dbReference>
<dbReference type="EMBL" id="VAUV01000014">
    <property type="protein sequence ID" value="TLD69261.1"/>
    <property type="molecule type" value="Genomic_DNA"/>
</dbReference>
<dbReference type="RefSeq" id="WP_138087676.1">
    <property type="nucleotide sequence ID" value="NZ_VAUV01000014.1"/>
</dbReference>
<dbReference type="GO" id="GO:0016740">
    <property type="term" value="F:transferase activity"/>
    <property type="evidence" value="ECO:0007669"/>
    <property type="project" value="UniProtKB-KW"/>
</dbReference>
<feature type="domain" description="Glycosyltransferase 2-like" evidence="1">
    <location>
        <begin position="6"/>
        <end position="134"/>
    </location>
</feature>
<gene>
    <name evidence="2" type="ORF">FEM03_17980</name>
</gene>
<dbReference type="InterPro" id="IPR029044">
    <property type="entry name" value="Nucleotide-diphossugar_trans"/>
</dbReference>
<name>A0A5R8KAD8_9BACT</name>
<evidence type="ECO:0000313" key="3">
    <source>
        <dbReference type="Proteomes" id="UP000306196"/>
    </source>
</evidence>
<keyword evidence="2" id="KW-0808">Transferase</keyword>
<accession>A0A5R8KAD8</accession>
<dbReference type="InterPro" id="IPR001173">
    <property type="entry name" value="Glyco_trans_2-like"/>
</dbReference>
<comment type="caution">
    <text evidence="2">The sequence shown here is derived from an EMBL/GenBank/DDBJ whole genome shotgun (WGS) entry which is preliminary data.</text>
</comment>
<dbReference type="Pfam" id="PF00535">
    <property type="entry name" value="Glycos_transf_2"/>
    <property type="match status" value="1"/>
</dbReference>
<dbReference type="PANTHER" id="PTHR43685">
    <property type="entry name" value="GLYCOSYLTRANSFERASE"/>
    <property type="match status" value="1"/>
</dbReference>
<dbReference type="Proteomes" id="UP000306196">
    <property type="component" value="Unassembled WGS sequence"/>
</dbReference>
<protein>
    <submittedName>
        <fullName evidence="2">Glycosyltransferase</fullName>
    </submittedName>
</protein>
<evidence type="ECO:0000259" key="1">
    <source>
        <dbReference type="Pfam" id="PF00535"/>
    </source>
</evidence>